<dbReference type="GO" id="GO:0006412">
    <property type="term" value="P:translation"/>
    <property type="evidence" value="ECO:0007669"/>
    <property type="project" value="InterPro"/>
</dbReference>
<feature type="region of interest" description="Disordered" evidence="5">
    <location>
        <begin position="52"/>
        <end position="89"/>
    </location>
</feature>
<evidence type="ECO:0000313" key="7">
    <source>
        <dbReference type="Proteomes" id="UP000326062"/>
    </source>
</evidence>
<sequence length="89" mass="10386">MVIYVLHSGKATVTKTEIQEKLAKMYKTRCFGMVYEFLDYTKNEPKHRLVRHGLDEKKKTSRKQQNECKNRMKKVRGTAKVNAGPGKKQ</sequence>
<dbReference type="GO" id="GO:0044391">
    <property type="term" value="C:ribosomal subunit"/>
    <property type="evidence" value="ECO:0007669"/>
    <property type="project" value="UniProtKB-ARBA"/>
</dbReference>
<evidence type="ECO:0000256" key="5">
    <source>
        <dbReference type="SAM" id="MobiDB-lite"/>
    </source>
</evidence>
<dbReference type="SUPFAM" id="SSF54189">
    <property type="entry name" value="Ribosomal proteins S24e, L23 and L15e"/>
    <property type="match status" value="1"/>
</dbReference>
<dbReference type="InterPro" id="IPR012678">
    <property type="entry name" value="Ribosomal_uL23/eL15/eS24_sf"/>
</dbReference>
<reference evidence="6 7" key="1">
    <citation type="submission" date="2019-06" db="EMBL/GenBank/DDBJ databases">
        <title>Discovery of a novel chromosome fission-fusion reversal in muntjac.</title>
        <authorList>
            <person name="Mudd A.B."/>
            <person name="Bredeson J.V."/>
            <person name="Baum R."/>
            <person name="Hockemeyer D."/>
            <person name="Rokhsar D.S."/>
        </authorList>
    </citation>
    <scope>NUCLEOTIDE SEQUENCE [LARGE SCALE GENOMIC DNA]</scope>
    <source>
        <strain evidence="6">UCam_UCB_Mr</strain>
        <tissue evidence="6">Fibroblast cell line</tissue>
    </source>
</reference>
<dbReference type="Gene3D" id="3.30.70.3370">
    <property type="match status" value="2"/>
</dbReference>
<dbReference type="PANTHER" id="PTHR10496">
    <property type="entry name" value="40S RIBOSOMAL PROTEIN S24"/>
    <property type="match status" value="1"/>
</dbReference>
<keyword evidence="7" id="KW-1185">Reference proteome</keyword>
<accession>A0A5N3XFA8</accession>
<comment type="caution">
    <text evidence="6">The sequence shown here is derived from an EMBL/GenBank/DDBJ whole genome shotgun (WGS) entry which is preliminary data.</text>
</comment>
<feature type="compositionally biased region" description="Basic and acidic residues" evidence="5">
    <location>
        <begin position="52"/>
        <end position="70"/>
    </location>
</feature>
<proteinExistence type="predicted"/>
<gene>
    <name evidence="6" type="ORF">FD755_015551</name>
</gene>
<dbReference type="EMBL" id="VCEB01000010">
    <property type="protein sequence ID" value="KAB0372798.1"/>
    <property type="molecule type" value="Genomic_DNA"/>
</dbReference>
<keyword evidence="1" id="KW-0689">Ribosomal protein</keyword>
<evidence type="ECO:0000256" key="3">
    <source>
        <dbReference type="ARBA" id="ARBA00035149"/>
    </source>
</evidence>
<keyword evidence="2" id="KW-0687">Ribonucleoprotein</keyword>
<dbReference type="InterPro" id="IPR001976">
    <property type="entry name" value="Ribosomal_eS24"/>
</dbReference>
<evidence type="ECO:0000256" key="2">
    <source>
        <dbReference type="ARBA" id="ARBA00023274"/>
    </source>
</evidence>
<evidence type="ECO:0000313" key="6">
    <source>
        <dbReference type="EMBL" id="KAB0372798.1"/>
    </source>
</evidence>
<evidence type="ECO:0000256" key="1">
    <source>
        <dbReference type="ARBA" id="ARBA00022980"/>
    </source>
</evidence>
<evidence type="ECO:0000256" key="4">
    <source>
        <dbReference type="ARBA" id="ARBA00035458"/>
    </source>
</evidence>
<dbReference type="AlphaFoldDB" id="A0A5N3XFA8"/>
<name>A0A5N3XFA8_MUNRE</name>
<dbReference type="GO" id="GO:0003735">
    <property type="term" value="F:structural constituent of ribosome"/>
    <property type="evidence" value="ECO:0007669"/>
    <property type="project" value="InterPro"/>
</dbReference>
<dbReference type="Proteomes" id="UP000326062">
    <property type="component" value="Chromosome 9"/>
</dbReference>
<protein>
    <recommendedName>
        <fullName evidence="3">Small ribosomal subunit protein eS24</fullName>
    </recommendedName>
    <alternativeName>
        <fullName evidence="4">40S ribosomal protein S24</fullName>
    </alternativeName>
</protein>
<dbReference type="Pfam" id="PF01282">
    <property type="entry name" value="Ribosomal_S24e"/>
    <property type="match status" value="1"/>
</dbReference>
<organism evidence="6 7">
    <name type="scientific">Muntiacus reevesi</name>
    <name type="common">Reeves' muntjac</name>
    <name type="synonym">Cervus reevesi</name>
    <dbReference type="NCBI Taxonomy" id="9886"/>
    <lineage>
        <taxon>Eukaryota</taxon>
        <taxon>Metazoa</taxon>
        <taxon>Chordata</taxon>
        <taxon>Craniata</taxon>
        <taxon>Vertebrata</taxon>
        <taxon>Euteleostomi</taxon>
        <taxon>Mammalia</taxon>
        <taxon>Eutheria</taxon>
        <taxon>Laurasiatheria</taxon>
        <taxon>Artiodactyla</taxon>
        <taxon>Ruminantia</taxon>
        <taxon>Pecora</taxon>
        <taxon>Cervidae</taxon>
        <taxon>Muntiacinae</taxon>
        <taxon>Muntiacus</taxon>
    </lineage>
</organism>
<dbReference type="InterPro" id="IPR053709">
    <property type="entry name" value="eRP_eS24_sf"/>
</dbReference>